<dbReference type="Proteomes" id="UP000197068">
    <property type="component" value="Unassembled WGS sequence"/>
</dbReference>
<dbReference type="InterPro" id="IPR046450">
    <property type="entry name" value="PA_dom_sf"/>
</dbReference>
<evidence type="ECO:0000256" key="4">
    <source>
        <dbReference type="ARBA" id="ARBA00022729"/>
    </source>
</evidence>
<dbReference type="Gene3D" id="3.50.30.30">
    <property type="match status" value="1"/>
</dbReference>
<protein>
    <submittedName>
        <fullName evidence="9">Peptidase M28</fullName>
    </submittedName>
</protein>
<dbReference type="RefSeq" id="WP_057180679.1">
    <property type="nucleotide sequence ID" value="NZ_BDQM01000034.1"/>
</dbReference>
<name>A0ABQ0N0K5_9GAMM</name>
<evidence type="ECO:0000256" key="7">
    <source>
        <dbReference type="SAM" id="SignalP"/>
    </source>
</evidence>
<evidence type="ECO:0000256" key="5">
    <source>
        <dbReference type="ARBA" id="ARBA00022801"/>
    </source>
</evidence>
<organism evidence="9 10">
    <name type="scientific">Colwellia marinimaniae</name>
    <dbReference type="NCBI Taxonomy" id="1513592"/>
    <lineage>
        <taxon>Bacteria</taxon>
        <taxon>Pseudomonadati</taxon>
        <taxon>Pseudomonadota</taxon>
        <taxon>Gammaproteobacteria</taxon>
        <taxon>Alteromonadales</taxon>
        <taxon>Colwelliaceae</taxon>
        <taxon>Colwellia</taxon>
    </lineage>
</organism>
<keyword evidence="5" id="KW-0378">Hydrolase</keyword>
<sequence length="557" mass="60666">MIKKIALSLLSVAVLVGCVATTSDDSAHVSSSPVSSSPVNSAQDISASYDSINTAQLIKHIKVLSSDEFGGRAPSSEGEKLTLAYLTEQFKALGFKPGNGDSFLQEVPLVSIEASSDMTLVIGGKNYQYGTDMVMGSARISDFEQLKNSELVFVGYGINAPEYNWNDYKDLDVKGKTVVILVNDPGFATQDDELFTGNAMTYYGRWTYKYEEASRQGAEGAIIIHETAPASYGWSVIKNSWTGPQFSFQRDDLNKDRVAVEGWISRNVAIELFDKAGLDFTKMKERAAQGSFNIDMGDLDASITIKNTIKKSISYNFIATLPGQKNADEHIIYSAHWDHLGTDLSKKGDQIYNGARDNATGTAALIEVAEAFAKLPHRPERSITFLAVTAEEQGLLGSKFYAANPIIPVAKTVANINMDALNVNGKSADVAVYGLGQSELDNFLTKAALKQNRVISGDPRPAAGIYYRSDHFAFANVGIPALYAKGGTIPADQATADLRAKLDPILAKCYHGLCDEYSEEWDLTGAVEDMQLFFDVGVELSKSGVWPQWSKTSEFKR</sequence>
<feature type="domain" description="Peptidase M28" evidence="8">
    <location>
        <begin position="316"/>
        <end position="531"/>
    </location>
</feature>
<proteinExistence type="predicted"/>
<dbReference type="PANTHER" id="PTHR12147">
    <property type="entry name" value="METALLOPEPTIDASE M28 FAMILY MEMBER"/>
    <property type="match status" value="1"/>
</dbReference>
<reference evidence="9 10" key="1">
    <citation type="submission" date="2017-06" db="EMBL/GenBank/DDBJ databases">
        <title>Whole Genome Sequences of Colwellia marinimaniae MTCD1.</title>
        <authorList>
            <person name="Kusumoto H."/>
            <person name="Inoue M."/>
            <person name="Tanikawa K."/>
            <person name="Maeji H."/>
            <person name="Cameron J.H."/>
            <person name="Bartlett D.H."/>
        </authorList>
    </citation>
    <scope>NUCLEOTIDE SEQUENCE [LARGE SCALE GENOMIC DNA]</scope>
    <source>
        <strain evidence="9 10">MTCD1</strain>
    </source>
</reference>
<dbReference type="CDD" id="cd05660">
    <property type="entry name" value="M28_like_PA"/>
    <property type="match status" value="1"/>
</dbReference>
<keyword evidence="6" id="KW-0862">Zinc</keyword>
<dbReference type="CDD" id="cd04821">
    <property type="entry name" value="PA_M28_1_2"/>
    <property type="match status" value="1"/>
</dbReference>
<dbReference type="SUPFAM" id="SSF53187">
    <property type="entry name" value="Zn-dependent exopeptidases"/>
    <property type="match status" value="1"/>
</dbReference>
<evidence type="ECO:0000313" key="9">
    <source>
        <dbReference type="EMBL" id="GAW97451.1"/>
    </source>
</evidence>
<keyword evidence="10" id="KW-1185">Reference proteome</keyword>
<dbReference type="Pfam" id="PF04389">
    <property type="entry name" value="Peptidase_M28"/>
    <property type="match status" value="1"/>
</dbReference>
<dbReference type="EMBL" id="BDQM01000034">
    <property type="protein sequence ID" value="GAW97451.1"/>
    <property type="molecule type" value="Genomic_DNA"/>
</dbReference>
<keyword evidence="2" id="KW-0645">Protease</keyword>
<dbReference type="Gene3D" id="3.40.630.10">
    <property type="entry name" value="Zn peptidases"/>
    <property type="match status" value="2"/>
</dbReference>
<keyword evidence="1" id="KW-0031">Aminopeptidase</keyword>
<dbReference type="InterPro" id="IPR007484">
    <property type="entry name" value="Peptidase_M28"/>
</dbReference>
<comment type="caution">
    <text evidence="9">The sequence shown here is derived from an EMBL/GenBank/DDBJ whole genome shotgun (WGS) entry which is preliminary data.</text>
</comment>
<dbReference type="InterPro" id="IPR045175">
    <property type="entry name" value="M28_fam"/>
</dbReference>
<keyword evidence="3" id="KW-0479">Metal-binding</keyword>
<evidence type="ECO:0000256" key="2">
    <source>
        <dbReference type="ARBA" id="ARBA00022670"/>
    </source>
</evidence>
<feature type="signal peptide" evidence="7">
    <location>
        <begin position="1"/>
        <end position="22"/>
    </location>
</feature>
<evidence type="ECO:0000259" key="8">
    <source>
        <dbReference type="Pfam" id="PF04389"/>
    </source>
</evidence>
<dbReference type="PANTHER" id="PTHR12147:SF56">
    <property type="entry name" value="AMINOPEPTIDASE YDR415C-RELATED"/>
    <property type="match status" value="1"/>
</dbReference>
<gene>
    <name evidence="9" type="ORF">MTCD1_03078</name>
</gene>
<feature type="chain" id="PRO_5045196626" evidence="7">
    <location>
        <begin position="23"/>
        <end position="557"/>
    </location>
</feature>
<evidence type="ECO:0000313" key="10">
    <source>
        <dbReference type="Proteomes" id="UP000197068"/>
    </source>
</evidence>
<evidence type="ECO:0000256" key="1">
    <source>
        <dbReference type="ARBA" id="ARBA00022438"/>
    </source>
</evidence>
<evidence type="ECO:0000256" key="3">
    <source>
        <dbReference type="ARBA" id="ARBA00022723"/>
    </source>
</evidence>
<dbReference type="PROSITE" id="PS51257">
    <property type="entry name" value="PROKAR_LIPOPROTEIN"/>
    <property type="match status" value="1"/>
</dbReference>
<evidence type="ECO:0000256" key="6">
    <source>
        <dbReference type="ARBA" id="ARBA00022833"/>
    </source>
</evidence>
<dbReference type="SUPFAM" id="SSF52025">
    <property type="entry name" value="PA domain"/>
    <property type="match status" value="1"/>
</dbReference>
<accession>A0ABQ0N0K5</accession>
<keyword evidence="4 7" id="KW-0732">Signal</keyword>